<feature type="region of interest" description="Disordered" evidence="1">
    <location>
        <begin position="26"/>
        <end position="51"/>
    </location>
</feature>
<evidence type="ECO:0000313" key="3">
    <source>
        <dbReference type="Proteomes" id="UP000284021"/>
    </source>
</evidence>
<name>A0A418XKJ1_9PSED</name>
<evidence type="ECO:0000256" key="1">
    <source>
        <dbReference type="SAM" id="MobiDB-lite"/>
    </source>
</evidence>
<proteinExistence type="predicted"/>
<dbReference type="Proteomes" id="UP000284021">
    <property type="component" value="Unassembled WGS sequence"/>
</dbReference>
<gene>
    <name evidence="2" type="ORF">D3879_06785</name>
</gene>
<accession>A0A418XKJ1</accession>
<evidence type="ECO:0000313" key="2">
    <source>
        <dbReference type="EMBL" id="RJG12977.1"/>
    </source>
</evidence>
<dbReference type="AlphaFoldDB" id="A0A418XKJ1"/>
<sequence>MAMIAAVIAAAEGAGANPAPRLTAEQAAAGTDPVSHGRGGKAGSAGNQIGKQDQGWVVAAVE</sequence>
<dbReference type="RefSeq" id="WP_119953299.1">
    <property type="nucleotide sequence ID" value="NZ_QYUR01000002.1"/>
</dbReference>
<reference evidence="2 3" key="1">
    <citation type="submission" date="2018-09" db="EMBL/GenBank/DDBJ databases">
        <authorList>
            <person name="Zhu H."/>
        </authorList>
    </citation>
    <scope>NUCLEOTIDE SEQUENCE [LARGE SCALE GENOMIC DNA]</scope>
    <source>
        <strain evidence="2 3">K1S02-6</strain>
    </source>
</reference>
<dbReference type="EMBL" id="QYUR01000002">
    <property type="protein sequence ID" value="RJG12977.1"/>
    <property type="molecule type" value="Genomic_DNA"/>
</dbReference>
<comment type="caution">
    <text evidence="2">The sequence shown here is derived from an EMBL/GenBank/DDBJ whole genome shotgun (WGS) entry which is preliminary data.</text>
</comment>
<keyword evidence="3" id="KW-1185">Reference proteome</keyword>
<protein>
    <submittedName>
        <fullName evidence="2">Uncharacterized protein</fullName>
    </submittedName>
</protein>
<organism evidence="2 3">
    <name type="scientific">Pseudomonas cavernicola</name>
    <dbReference type="NCBI Taxonomy" id="2320866"/>
    <lineage>
        <taxon>Bacteria</taxon>
        <taxon>Pseudomonadati</taxon>
        <taxon>Pseudomonadota</taxon>
        <taxon>Gammaproteobacteria</taxon>
        <taxon>Pseudomonadales</taxon>
        <taxon>Pseudomonadaceae</taxon>
        <taxon>Pseudomonas</taxon>
    </lineage>
</organism>